<evidence type="ECO:0000313" key="2">
    <source>
        <dbReference type="Proteomes" id="UP000253495"/>
    </source>
</evidence>
<keyword evidence="2" id="KW-1185">Reference proteome</keyword>
<reference evidence="1 2" key="1">
    <citation type="submission" date="2018-07" db="EMBL/GenBank/DDBJ databases">
        <title>Genomic Encyclopedia of Type Strains, Phase III (KMG-III): the genomes of soil and plant-associated and newly described type strains.</title>
        <authorList>
            <person name="Whitman W."/>
        </authorList>
    </citation>
    <scope>NUCLEOTIDE SEQUENCE [LARGE SCALE GENOMIC DNA]</scope>
    <source>
        <strain evidence="1 2">CECT 8575</strain>
    </source>
</reference>
<protein>
    <submittedName>
        <fullName evidence="1">Uncharacterized protein</fullName>
    </submittedName>
</protein>
<name>A0A368VZZ3_9ACTN</name>
<dbReference type="AlphaFoldDB" id="A0A368VZZ3"/>
<accession>A0A368VZZ3</accession>
<gene>
    <name evidence="1" type="ORF">DFQ14_101282</name>
</gene>
<dbReference type="RefSeq" id="WP_114451174.1">
    <property type="nucleotide sequence ID" value="NZ_QPJC01000001.1"/>
</dbReference>
<proteinExistence type="predicted"/>
<evidence type="ECO:0000313" key="1">
    <source>
        <dbReference type="EMBL" id="RCW46942.1"/>
    </source>
</evidence>
<sequence>MTAPSTWAVPDLHPEVWPRWLPAPHLRDRTVHLAEDRNGPGLCGQPVMWAKPGHPCTQRPCCPDCLEAVATGEGQ</sequence>
<organism evidence="1 2">
    <name type="scientific">Halopolyspora algeriensis</name>
    <dbReference type="NCBI Taxonomy" id="1500506"/>
    <lineage>
        <taxon>Bacteria</taxon>
        <taxon>Bacillati</taxon>
        <taxon>Actinomycetota</taxon>
        <taxon>Actinomycetes</taxon>
        <taxon>Actinomycetes incertae sedis</taxon>
        <taxon>Halopolyspora</taxon>
    </lineage>
</organism>
<dbReference type="EMBL" id="QPJC01000001">
    <property type="protein sequence ID" value="RCW46942.1"/>
    <property type="molecule type" value="Genomic_DNA"/>
</dbReference>
<dbReference type="Proteomes" id="UP000253495">
    <property type="component" value="Unassembled WGS sequence"/>
</dbReference>
<comment type="caution">
    <text evidence="1">The sequence shown here is derived from an EMBL/GenBank/DDBJ whole genome shotgun (WGS) entry which is preliminary data.</text>
</comment>
<dbReference type="OrthoDB" id="5214958at2"/>